<sequence>MATIRNRVTDEPREDTPVSPSHVAPEIKTSSTIRAYFPAVLLFMSELFELLLVVPKIRLLEAKICRNYYDLNDPSVYNPDGTIPELLCKIPEIQARLAHIKGWQVFWEGLPVMLLAIPWGILADRVGRRKVLALNFFGCIVSVFWFLAVCTPGSTLPAEAVWGSGFANLIGGGPRVGSVLILALVSDNSPETKRSQRFYFTYSAYLIAELIAPPFAGLLMRFSIWLTFWVALGALFFAYPVLLATKEQTKSEREGRMKDDDEDSEALLATENTPLPTSKNSKISEVLWKIKTAISKRTILLVLLGHFCCPVRIELVFQTLIPYASKVYSLTIANAGLLLSIVAATNLVVFLVGLPYITHRLRTRFGYKPVSIDVFVARGSCFVLAVGSFIMAIAPHFSVFILGTIVFASGFGIRLSLLSILTGLVDPKVLASVYTVVTLVEGFGEMVAAPVLQESFAFGLRKGSTAVAAPWVIGLVVYTGAFFLLGRIKTMV</sequence>
<dbReference type="InterPro" id="IPR011701">
    <property type="entry name" value="MFS"/>
</dbReference>
<dbReference type="EMBL" id="ML119703">
    <property type="protein sequence ID" value="RPA79072.1"/>
    <property type="molecule type" value="Genomic_DNA"/>
</dbReference>
<feature type="transmembrane region" description="Helical" evidence="6">
    <location>
        <begin position="299"/>
        <end position="321"/>
    </location>
</feature>
<dbReference type="OrthoDB" id="194139at2759"/>
<feature type="transmembrane region" description="Helical" evidence="6">
    <location>
        <begin position="160"/>
        <end position="185"/>
    </location>
</feature>
<keyword evidence="4 6" id="KW-0472">Membrane</keyword>
<reference evidence="7 8" key="1">
    <citation type="journal article" date="2018" name="Nat. Ecol. Evol.">
        <title>Pezizomycetes genomes reveal the molecular basis of ectomycorrhizal truffle lifestyle.</title>
        <authorList>
            <person name="Murat C."/>
            <person name="Payen T."/>
            <person name="Noel B."/>
            <person name="Kuo A."/>
            <person name="Morin E."/>
            <person name="Chen J."/>
            <person name="Kohler A."/>
            <person name="Krizsan K."/>
            <person name="Balestrini R."/>
            <person name="Da Silva C."/>
            <person name="Montanini B."/>
            <person name="Hainaut M."/>
            <person name="Levati E."/>
            <person name="Barry K.W."/>
            <person name="Belfiori B."/>
            <person name="Cichocki N."/>
            <person name="Clum A."/>
            <person name="Dockter R.B."/>
            <person name="Fauchery L."/>
            <person name="Guy J."/>
            <person name="Iotti M."/>
            <person name="Le Tacon F."/>
            <person name="Lindquist E.A."/>
            <person name="Lipzen A."/>
            <person name="Malagnac F."/>
            <person name="Mello A."/>
            <person name="Molinier V."/>
            <person name="Miyauchi S."/>
            <person name="Poulain J."/>
            <person name="Riccioni C."/>
            <person name="Rubini A."/>
            <person name="Sitrit Y."/>
            <person name="Splivallo R."/>
            <person name="Traeger S."/>
            <person name="Wang M."/>
            <person name="Zifcakova L."/>
            <person name="Wipf D."/>
            <person name="Zambonelli A."/>
            <person name="Paolocci F."/>
            <person name="Nowrousian M."/>
            <person name="Ottonello S."/>
            <person name="Baldrian P."/>
            <person name="Spatafora J.W."/>
            <person name="Henrissat B."/>
            <person name="Nagy L.G."/>
            <person name="Aury J.M."/>
            <person name="Wincker P."/>
            <person name="Grigoriev I.V."/>
            <person name="Bonfante P."/>
            <person name="Martin F.M."/>
        </authorList>
    </citation>
    <scope>NUCLEOTIDE SEQUENCE [LARGE SCALE GENOMIC DNA]</scope>
    <source>
        <strain evidence="7 8">RN42</strain>
    </source>
</reference>
<keyword evidence="3 6" id="KW-1133">Transmembrane helix</keyword>
<evidence type="ECO:0000256" key="2">
    <source>
        <dbReference type="ARBA" id="ARBA00022692"/>
    </source>
</evidence>
<feature type="transmembrane region" description="Helical" evidence="6">
    <location>
        <begin position="429"/>
        <end position="448"/>
    </location>
</feature>
<dbReference type="PANTHER" id="PTHR23507:SF1">
    <property type="entry name" value="FI18259P1-RELATED"/>
    <property type="match status" value="1"/>
</dbReference>
<name>A0A3N4HZ11_ASCIM</name>
<feature type="transmembrane region" description="Helical" evidence="6">
    <location>
        <begin position="375"/>
        <end position="393"/>
    </location>
</feature>
<proteinExistence type="predicted"/>
<feature type="region of interest" description="Disordered" evidence="5">
    <location>
        <begin position="1"/>
        <end position="23"/>
    </location>
</feature>
<evidence type="ECO:0000256" key="6">
    <source>
        <dbReference type="SAM" id="Phobius"/>
    </source>
</evidence>
<evidence type="ECO:0000256" key="3">
    <source>
        <dbReference type="ARBA" id="ARBA00022989"/>
    </source>
</evidence>
<dbReference type="PANTHER" id="PTHR23507">
    <property type="entry name" value="ZGC:174356"/>
    <property type="match status" value="1"/>
</dbReference>
<feature type="transmembrane region" description="Helical" evidence="6">
    <location>
        <begin position="222"/>
        <end position="243"/>
    </location>
</feature>
<protein>
    <submittedName>
        <fullName evidence="7">MFS general substrate transporter</fullName>
    </submittedName>
</protein>
<feature type="compositionally biased region" description="Basic and acidic residues" evidence="5">
    <location>
        <begin position="7"/>
        <end position="16"/>
    </location>
</feature>
<dbReference type="Proteomes" id="UP000275078">
    <property type="component" value="Unassembled WGS sequence"/>
</dbReference>
<dbReference type="SUPFAM" id="SSF103473">
    <property type="entry name" value="MFS general substrate transporter"/>
    <property type="match status" value="1"/>
</dbReference>
<evidence type="ECO:0000256" key="5">
    <source>
        <dbReference type="SAM" id="MobiDB-lite"/>
    </source>
</evidence>
<feature type="transmembrane region" description="Helical" evidence="6">
    <location>
        <begin position="327"/>
        <end position="354"/>
    </location>
</feature>
<dbReference type="GO" id="GO:0016020">
    <property type="term" value="C:membrane"/>
    <property type="evidence" value="ECO:0007669"/>
    <property type="project" value="UniProtKB-SubCell"/>
</dbReference>
<feature type="transmembrane region" description="Helical" evidence="6">
    <location>
        <begin position="468"/>
        <end position="486"/>
    </location>
</feature>
<dbReference type="AlphaFoldDB" id="A0A3N4HZ11"/>
<feature type="transmembrane region" description="Helical" evidence="6">
    <location>
        <begin position="131"/>
        <end position="148"/>
    </location>
</feature>
<dbReference type="Gene3D" id="1.20.1250.20">
    <property type="entry name" value="MFS general substrate transporter like domains"/>
    <property type="match status" value="1"/>
</dbReference>
<keyword evidence="2 6" id="KW-0812">Transmembrane</keyword>
<dbReference type="GO" id="GO:0022857">
    <property type="term" value="F:transmembrane transporter activity"/>
    <property type="evidence" value="ECO:0007669"/>
    <property type="project" value="InterPro"/>
</dbReference>
<organism evidence="7 8">
    <name type="scientific">Ascobolus immersus RN42</name>
    <dbReference type="NCBI Taxonomy" id="1160509"/>
    <lineage>
        <taxon>Eukaryota</taxon>
        <taxon>Fungi</taxon>
        <taxon>Dikarya</taxon>
        <taxon>Ascomycota</taxon>
        <taxon>Pezizomycotina</taxon>
        <taxon>Pezizomycetes</taxon>
        <taxon>Pezizales</taxon>
        <taxon>Ascobolaceae</taxon>
        <taxon>Ascobolus</taxon>
    </lineage>
</organism>
<gene>
    <name evidence="7" type="ORF">BJ508DRAFT_308668</name>
</gene>
<dbReference type="InterPro" id="IPR036259">
    <property type="entry name" value="MFS_trans_sf"/>
</dbReference>
<feature type="transmembrane region" description="Helical" evidence="6">
    <location>
        <begin position="399"/>
        <end position="417"/>
    </location>
</feature>
<feature type="transmembrane region" description="Helical" evidence="6">
    <location>
        <begin position="197"/>
        <end position="216"/>
    </location>
</feature>
<dbReference type="Pfam" id="PF07690">
    <property type="entry name" value="MFS_1"/>
    <property type="match status" value="1"/>
</dbReference>
<keyword evidence="8" id="KW-1185">Reference proteome</keyword>
<evidence type="ECO:0000313" key="7">
    <source>
        <dbReference type="EMBL" id="RPA79072.1"/>
    </source>
</evidence>
<evidence type="ECO:0000256" key="1">
    <source>
        <dbReference type="ARBA" id="ARBA00004141"/>
    </source>
</evidence>
<evidence type="ECO:0000313" key="8">
    <source>
        <dbReference type="Proteomes" id="UP000275078"/>
    </source>
</evidence>
<comment type="subcellular location">
    <subcellularLocation>
        <location evidence="1">Membrane</location>
        <topology evidence="1">Multi-pass membrane protein</topology>
    </subcellularLocation>
</comment>
<evidence type="ECO:0000256" key="4">
    <source>
        <dbReference type="ARBA" id="ARBA00023136"/>
    </source>
</evidence>
<accession>A0A3N4HZ11</accession>